<dbReference type="Gene3D" id="3.80.10.10">
    <property type="entry name" value="Ribonuclease Inhibitor"/>
    <property type="match status" value="1"/>
</dbReference>
<dbReference type="Proteomes" id="UP000324091">
    <property type="component" value="Unassembled WGS sequence"/>
</dbReference>
<feature type="region of interest" description="Disordered" evidence="7">
    <location>
        <begin position="913"/>
        <end position="937"/>
    </location>
</feature>
<dbReference type="PANTHER" id="PTHR24106">
    <property type="entry name" value="NACHT, LRR AND CARD DOMAINS-CONTAINING"/>
    <property type="match status" value="1"/>
</dbReference>
<keyword evidence="2" id="KW-0963">Cytoplasm</keyword>
<dbReference type="PROSITE" id="PS51450">
    <property type="entry name" value="LRR"/>
    <property type="match status" value="1"/>
</dbReference>
<evidence type="ECO:0000256" key="6">
    <source>
        <dbReference type="ARBA" id="ARBA00022840"/>
    </source>
</evidence>
<gene>
    <name evidence="9" type="ORF">D4764_0197000</name>
</gene>
<protein>
    <submittedName>
        <fullName evidence="9">Neoverrucotoxin subunit alpha</fullName>
    </submittedName>
</protein>
<keyword evidence="5" id="KW-0547">Nucleotide-binding</keyword>
<dbReference type="InterPro" id="IPR043136">
    <property type="entry name" value="B30.2/SPRY_sf"/>
</dbReference>
<dbReference type="Pfam" id="PF13765">
    <property type="entry name" value="PRY"/>
    <property type="match status" value="1"/>
</dbReference>
<comment type="subcellular location">
    <subcellularLocation>
        <location evidence="1">Cytoplasm</location>
    </subcellularLocation>
</comment>
<proteinExistence type="predicted"/>
<feature type="region of interest" description="Disordered" evidence="7">
    <location>
        <begin position="981"/>
        <end position="1035"/>
    </location>
</feature>
<dbReference type="InterPro" id="IPR051261">
    <property type="entry name" value="NLR"/>
</dbReference>
<evidence type="ECO:0000256" key="3">
    <source>
        <dbReference type="ARBA" id="ARBA00022614"/>
    </source>
</evidence>
<evidence type="ECO:0000313" key="10">
    <source>
        <dbReference type="Proteomes" id="UP000324091"/>
    </source>
</evidence>
<dbReference type="SMART" id="SM00589">
    <property type="entry name" value="PRY"/>
    <property type="match status" value="1"/>
</dbReference>
<dbReference type="InterPro" id="IPR006574">
    <property type="entry name" value="PRY"/>
</dbReference>
<dbReference type="InterPro" id="IPR032675">
    <property type="entry name" value="LRR_dom_sf"/>
</dbReference>
<evidence type="ECO:0000256" key="1">
    <source>
        <dbReference type="ARBA" id="ARBA00004496"/>
    </source>
</evidence>
<dbReference type="InterPro" id="IPR013320">
    <property type="entry name" value="ConA-like_dom_sf"/>
</dbReference>
<evidence type="ECO:0000256" key="4">
    <source>
        <dbReference type="ARBA" id="ARBA00022737"/>
    </source>
</evidence>
<accession>A0A5C6MMC0</accession>
<feature type="non-terminal residue" evidence="9">
    <location>
        <position position="1035"/>
    </location>
</feature>
<keyword evidence="3" id="KW-0433">Leucine-rich repeat</keyword>
<dbReference type="SUPFAM" id="SSF52047">
    <property type="entry name" value="RNI-like"/>
    <property type="match status" value="1"/>
</dbReference>
<keyword evidence="10" id="KW-1185">Reference proteome</keyword>
<sequence length="1035" mass="111198">MYIYFLVVQSTPKNKRGDGKAPQWSPESCEMIPILAKLAFEQLQKGNVIFYESDLRDCGITVRSADAYSGVFTQMFRRERGLFKEEVFCFVHLSVQEFLAALHAHLTFTKSGTNILLIFYQCAVDEALQNEKGHLDLFLRFLLGLSLQTNQALLRGLINGEGSSEPNQEIIGYIKEKIGENLSSERIINLFHCLSELNDSSLVQEVQQTLRSGRLTTESLSSAQWSALASEWVLLRLLPVVRACRKALLSHCNLRERSCEALSPVLSASSSSLLELDLSDNELRDSGLNKLSVGLKSPNCRLEILRLSGCLITAEGCSSLASALRSNPTHLKELDLSFNHPGDVGTKQLSAVLEDPELSLEVLRLDHCGKERLKSGLKKYHCELSVDTNTVHRSIQLSNNRVMRRVAEDQPYPDHPERFQDCYSVLHDDKRVALLTFSSIDPRRVAVYVNYPAGTVTFYRITTDTPVHLYTFKTTFTEPLFPGFGFGSWSGSSTGSSGINLCQRSHSVPLRPHGEGVHGLQPPPVSTLCRSAPTARASAVCGLHPSQRCAAPPPRRGRPRSAASTRLNAVPLRPHGDGVLGLRPPPVSALCRSAPTARASAACGPHPSQRCAAPPPRRGRPRPAASTRLNAVPLRPHGDGVRGLRPPPVSTLCRSAPTATASAVCGLHPSQRCAAPPHGEGVRGLRPPPVSTLCRSAPTARASAVCGLHPSQRCAAPPPRRGLPRSAASTRLKLCRSAPTARASAVCGLHPSQRCAAPPHGDGVRGCGLHPSQRCAAPPPRRGRPRSAASTRLNAVPLRPHGEGVRGLRPPPVSTLCRSAPTARASAACGLHPSQRCAAPPHGDGDGVRGLRPPPVSTLCRSAPTARASAVCGLHPSQRCAAPPPRRRRPRPAASTRLNALCRSAPTARASAACGLHPSQRCAAPPPRRGRPRPAASTRLNAVPLRPHGEGVRGLRPPPVSTLCRSAPTATASAACGLHPSQRCAAPPPRRGRPRPAASTRLNVVPLRPHGEGVRGLRPPPVSTLCRFAPTDERT</sequence>
<dbReference type="GO" id="GO:0005524">
    <property type="term" value="F:ATP binding"/>
    <property type="evidence" value="ECO:0007669"/>
    <property type="project" value="UniProtKB-KW"/>
</dbReference>
<evidence type="ECO:0000259" key="8">
    <source>
        <dbReference type="SMART" id="SM00589"/>
    </source>
</evidence>
<evidence type="ECO:0000256" key="5">
    <source>
        <dbReference type="ARBA" id="ARBA00022741"/>
    </source>
</evidence>
<dbReference type="AlphaFoldDB" id="A0A5C6MMC0"/>
<reference evidence="9 10" key="1">
    <citation type="submission" date="2019-04" db="EMBL/GenBank/DDBJ databases">
        <title>Chromosome genome assembly for Takifugu flavidus.</title>
        <authorList>
            <person name="Xiao S."/>
        </authorList>
    </citation>
    <scope>NUCLEOTIDE SEQUENCE [LARGE SCALE GENOMIC DNA]</scope>
    <source>
        <strain evidence="9">HTHZ2018</strain>
        <tissue evidence="9">Muscle</tissue>
    </source>
</reference>
<dbReference type="Pfam" id="PF17779">
    <property type="entry name" value="WHD_NOD2"/>
    <property type="match status" value="1"/>
</dbReference>
<feature type="region of interest" description="Disordered" evidence="7">
    <location>
        <begin position="599"/>
        <end position="625"/>
    </location>
</feature>
<dbReference type="InterPro" id="IPR001611">
    <property type="entry name" value="Leu-rich_rpt"/>
</dbReference>
<dbReference type="EMBL" id="RHFK02000186">
    <property type="protein sequence ID" value="TWW54570.1"/>
    <property type="molecule type" value="Genomic_DNA"/>
</dbReference>
<dbReference type="InterPro" id="IPR041075">
    <property type="entry name" value="NOD1/2_WH"/>
</dbReference>
<dbReference type="Pfam" id="PF17776">
    <property type="entry name" value="NLRC4_HD2"/>
    <property type="match status" value="1"/>
</dbReference>
<keyword evidence="6" id="KW-0067">ATP-binding</keyword>
<dbReference type="SMART" id="SM00368">
    <property type="entry name" value="LRR_RI"/>
    <property type="match status" value="3"/>
</dbReference>
<organism evidence="9 10">
    <name type="scientific">Takifugu flavidus</name>
    <name type="common">sansaifugu</name>
    <dbReference type="NCBI Taxonomy" id="433684"/>
    <lineage>
        <taxon>Eukaryota</taxon>
        <taxon>Metazoa</taxon>
        <taxon>Chordata</taxon>
        <taxon>Craniata</taxon>
        <taxon>Vertebrata</taxon>
        <taxon>Euteleostomi</taxon>
        <taxon>Actinopterygii</taxon>
        <taxon>Neopterygii</taxon>
        <taxon>Teleostei</taxon>
        <taxon>Neoteleostei</taxon>
        <taxon>Acanthomorphata</taxon>
        <taxon>Eupercaria</taxon>
        <taxon>Tetraodontiformes</taxon>
        <taxon>Tetradontoidea</taxon>
        <taxon>Tetraodontidae</taxon>
        <taxon>Takifugu</taxon>
    </lineage>
</organism>
<name>A0A5C6MMC0_9TELE</name>
<comment type="caution">
    <text evidence="9">The sequence shown here is derived from an EMBL/GenBank/DDBJ whole genome shotgun (WGS) entry which is preliminary data.</text>
</comment>
<dbReference type="SUPFAM" id="SSF49899">
    <property type="entry name" value="Concanavalin A-like lectins/glucanases"/>
    <property type="match status" value="1"/>
</dbReference>
<evidence type="ECO:0000313" key="9">
    <source>
        <dbReference type="EMBL" id="TWW54570.1"/>
    </source>
</evidence>
<keyword evidence="4" id="KW-0677">Repeat</keyword>
<dbReference type="Gene3D" id="2.60.120.920">
    <property type="match status" value="1"/>
</dbReference>
<dbReference type="GO" id="GO:0005737">
    <property type="term" value="C:cytoplasm"/>
    <property type="evidence" value="ECO:0007669"/>
    <property type="project" value="UniProtKB-SubCell"/>
</dbReference>
<evidence type="ECO:0000256" key="7">
    <source>
        <dbReference type="SAM" id="MobiDB-lite"/>
    </source>
</evidence>
<feature type="domain" description="SPRY-associated" evidence="8">
    <location>
        <begin position="381"/>
        <end position="438"/>
    </location>
</feature>
<evidence type="ECO:0000256" key="2">
    <source>
        <dbReference type="ARBA" id="ARBA00022490"/>
    </source>
</evidence>
<dbReference type="Pfam" id="PF13516">
    <property type="entry name" value="LRR_6"/>
    <property type="match status" value="3"/>
</dbReference>
<dbReference type="InterPro" id="IPR041267">
    <property type="entry name" value="NLRP_HD2"/>
</dbReference>